<evidence type="ECO:0000256" key="1">
    <source>
        <dbReference type="SAM" id="MobiDB-lite"/>
    </source>
</evidence>
<sequence>MFKYTTSILVSNKCALSSIPKRSFGITPFFRNAAAQPAPLKTNEEKKQDSSPKTPRKSYISPILNVILFGSLTYIGYDYYNLLNIVNSKDLRLVAYKNEVKKLNSRIDQLIKDEIKFNKDQHNTLKKIIGGDNSEDDNKNNKDDSDSNNGSKISKPSIPKLPNTPIKKSKGWYQFW</sequence>
<dbReference type="RefSeq" id="XP_020047044.1">
    <property type="nucleotide sequence ID" value="XM_020193339.1"/>
</dbReference>
<keyword evidence="3" id="KW-1185">Reference proteome</keyword>
<feature type="region of interest" description="Disordered" evidence="1">
    <location>
        <begin position="37"/>
        <end position="56"/>
    </location>
</feature>
<feature type="region of interest" description="Disordered" evidence="1">
    <location>
        <begin position="128"/>
        <end position="176"/>
    </location>
</feature>
<dbReference type="Proteomes" id="UP000095038">
    <property type="component" value="Unassembled WGS sequence"/>
</dbReference>
<gene>
    <name evidence="2" type="ORF">ASCRUDRAFT_76110</name>
</gene>
<name>A0A1D2VGY2_9ASCO</name>
<dbReference type="GeneID" id="30966975"/>
<organism evidence="2 3">
    <name type="scientific">Ascoidea rubescens DSM 1968</name>
    <dbReference type="NCBI Taxonomy" id="1344418"/>
    <lineage>
        <taxon>Eukaryota</taxon>
        <taxon>Fungi</taxon>
        <taxon>Dikarya</taxon>
        <taxon>Ascomycota</taxon>
        <taxon>Saccharomycotina</taxon>
        <taxon>Saccharomycetes</taxon>
        <taxon>Ascoideaceae</taxon>
        <taxon>Ascoidea</taxon>
    </lineage>
</organism>
<dbReference type="InParanoid" id="A0A1D2VGY2"/>
<dbReference type="AlphaFoldDB" id="A0A1D2VGY2"/>
<feature type="compositionally biased region" description="Basic and acidic residues" evidence="1">
    <location>
        <begin position="136"/>
        <end position="145"/>
    </location>
</feature>
<evidence type="ECO:0000313" key="2">
    <source>
        <dbReference type="EMBL" id="ODV60737.1"/>
    </source>
</evidence>
<protein>
    <submittedName>
        <fullName evidence="2">Uncharacterized protein</fullName>
    </submittedName>
</protein>
<evidence type="ECO:0000313" key="3">
    <source>
        <dbReference type="Proteomes" id="UP000095038"/>
    </source>
</evidence>
<reference evidence="3" key="1">
    <citation type="submission" date="2016-05" db="EMBL/GenBank/DDBJ databases">
        <title>Comparative genomics of biotechnologically important yeasts.</title>
        <authorList>
            <consortium name="DOE Joint Genome Institute"/>
            <person name="Riley R."/>
            <person name="Haridas S."/>
            <person name="Wolfe K.H."/>
            <person name="Lopes M.R."/>
            <person name="Hittinger C.T."/>
            <person name="Goker M."/>
            <person name="Salamov A."/>
            <person name="Wisecaver J."/>
            <person name="Long T.M."/>
            <person name="Aerts A.L."/>
            <person name="Barry K."/>
            <person name="Choi C."/>
            <person name="Clum A."/>
            <person name="Coughlan A.Y."/>
            <person name="Deshpande S."/>
            <person name="Douglass A.P."/>
            <person name="Hanson S.J."/>
            <person name="Klenk H.-P."/>
            <person name="Labutti K."/>
            <person name="Lapidus A."/>
            <person name="Lindquist E."/>
            <person name="Lipzen A."/>
            <person name="Meier-Kolthoff J.P."/>
            <person name="Ohm R.A."/>
            <person name="Otillar R.P."/>
            <person name="Pangilinan J."/>
            <person name="Peng Y."/>
            <person name="Rokas A."/>
            <person name="Rosa C.A."/>
            <person name="Scheuner C."/>
            <person name="Sibirny A.A."/>
            <person name="Slot J.C."/>
            <person name="Stielow J.B."/>
            <person name="Sun H."/>
            <person name="Kurtzman C.P."/>
            <person name="Blackwell M."/>
            <person name="Grigoriev I.V."/>
            <person name="Jeffries T.W."/>
        </authorList>
    </citation>
    <scope>NUCLEOTIDE SEQUENCE [LARGE SCALE GENOMIC DNA]</scope>
    <source>
        <strain evidence="3">DSM 1968</strain>
    </source>
</reference>
<accession>A0A1D2VGY2</accession>
<proteinExistence type="predicted"/>
<dbReference type="EMBL" id="KV454481">
    <property type="protein sequence ID" value="ODV60737.1"/>
    <property type="molecule type" value="Genomic_DNA"/>
</dbReference>